<dbReference type="Proteomes" id="UP001153292">
    <property type="component" value="Chromosome 15"/>
</dbReference>
<organism evidence="2 3">
    <name type="scientific">Chilo suppressalis</name>
    <name type="common">Asiatic rice borer moth</name>
    <dbReference type="NCBI Taxonomy" id="168631"/>
    <lineage>
        <taxon>Eukaryota</taxon>
        <taxon>Metazoa</taxon>
        <taxon>Ecdysozoa</taxon>
        <taxon>Arthropoda</taxon>
        <taxon>Hexapoda</taxon>
        <taxon>Insecta</taxon>
        <taxon>Pterygota</taxon>
        <taxon>Neoptera</taxon>
        <taxon>Endopterygota</taxon>
        <taxon>Lepidoptera</taxon>
        <taxon>Glossata</taxon>
        <taxon>Ditrysia</taxon>
        <taxon>Pyraloidea</taxon>
        <taxon>Crambidae</taxon>
        <taxon>Crambinae</taxon>
        <taxon>Chilo</taxon>
    </lineage>
</organism>
<evidence type="ECO:0000256" key="1">
    <source>
        <dbReference type="SAM" id="Coils"/>
    </source>
</evidence>
<reference evidence="2" key="1">
    <citation type="submission" date="2021-12" db="EMBL/GenBank/DDBJ databases">
        <authorList>
            <person name="King R."/>
        </authorList>
    </citation>
    <scope>NUCLEOTIDE SEQUENCE</scope>
</reference>
<accession>A0ABN8EDL1</accession>
<protein>
    <submittedName>
        <fullName evidence="2">Uncharacterized protein</fullName>
    </submittedName>
</protein>
<name>A0ABN8EDL1_CHISP</name>
<dbReference type="EMBL" id="OU963908">
    <property type="protein sequence ID" value="CAH0675588.1"/>
    <property type="molecule type" value="Genomic_DNA"/>
</dbReference>
<proteinExistence type="predicted"/>
<keyword evidence="1" id="KW-0175">Coiled coil</keyword>
<keyword evidence="3" id="KW-1185">Reference proteome</keyword>
<sequence>MFSPEEQQIEICLLKSNLEKIGDDLLNQNSALPALDAENDQKYRETMTALRIARSLNAERERLNLENVRLTAKRMQLKRQCEDITKELDCARENRNQLTDLLKRDERNVELLIRNYEDTLRGKADRFRETSSFYDEDIMRLEIEKVNNTMNELEIEMGKREKVVGDLKFQLDHLESDIPEDLMNIVGKAELEEKVKEITEKYKTLCNSKDRLLQK</sequence>
<gene>
    <name evidence="2" type="ORF">CHILSU_LOCUS2989</name>
</gene>
<feature type="coiled-coil region" evidence="1">
    <location>
        <begin position="53"/>
        <end position="163"/>
    </location>
</feature>
<evidence type="ECO:0000313" key="3">
    <source>
        <dbReference type="Proteomes" id="UP001153292"/>
    </source>
</evidence>
<evidence type="ECO:0000313" key="2">
    <source>
        <dbReference type="EMBL" id="CAH0675588.1"/>
    </source>
</evidence>